<dbReference type="PIRSF" id="PIRSF019455">
    <property type="entry name" value="CopR_AtkY"/>
    <property type="match status" value="1"/>
</dbReference>
<proteinExistence type="inferred from homology"/>
<dbReference type="Proteomes" id="UP001236507">
    <property type="component" value="Unassembled WGS sequence"/>
</dbReference>
<sequence>MEKLTPSEEEAMLVIWSKKGGFVKDILEGLSGEKPPYTTLASTVKNLEKKGFVKAVKYANAFRYEPAIPQESYKREHVGNVVSGYFKNSYKELVSFFAQEEKITPDDLQEILNMIQNGKS</sequence>
<evidence type="ECO:0000313" key="5">
    <source>
        <dbReference type="EMBL" id="MDI9859413.1"/>
    </source>
</evidence>
<evidence type="ECO:0000256" key="1">
    <source>
        <dbReference type="ARBA" id="ARBA00011046"/>
    </source>
</evidence>
<gene>
    <name evidence="5" type="ORF">QM524_09350</name>
</gene>
<reference evidence="5 6" key="1">
    <citation type="submission" date="2023-05" db="EMBL/GenBank/DDBJ databases">
        <title>Novel species of genus Flectobacillus isolated from stream in China.</title>
        <authorList>
            <person name="Lu H."/>
        </authorList>
    </citation>
    <scope>NUCLEOTIDE SEQUENCE [LARGE SCALE GENOMIC DNA]</scope>
    <source>
        <strain evidence="5 6">KCTC 42575</strain>
    </source>
</reference>
<dbReference type="InterPro" id="IPR036388">
    <property type="entry name" value="WH-like_DNA-bd_sf"/>
</dbReference>
<accession>A0ABT6Y765</accession>
<protein>
    <submittedName>
        <fullName evidence="5">BlaI/MecI/CopY family transcriptional regulator</fullName>
    </submittedName>
</protein>
<dbReference type="Gene3D" id="1.10.4040.10">
    <property type="entry name" value="Penicillinase repressor domain"/>
    <property type="match status" value="1"/>
</dbReference>
<dbReference type="Pfam" id="PF03965">
    <property type="entry name" value="Penicillinase_R"/>
    <property type="match status" value="1"/>
</dbReference>
<dbReference type="EMBL" id="JASHIF010000008">
    <property type="protein sequence ID" value="MDI9859413.1"/>
    <property type="molecule type" value="Genomic_DNA"/>
</dbReference>
<keyword evidence="3" id="KW-0238">DNA-binding</keyword>
<comment type="caution">
    <text evidence="5">The sequence shown here is derived from an EMBL/GenBank/DDBJ whole genome shotgun (WGS) entry which is preliminary data.</text>
</comment>
<dbReference type="SUPFAM" id="SSF46785">
    <property type="entry name" value="Winged helix' DNA-binding domain"/>
    <property type="match status" value="1"/>
</dbReference>
<evidence type="ECO:0000256" key="2">
    <source>
        <dbReference type="ARBA" id="ARBA00023015"/>
    </source>
</evidence>
<comment type="similarity">
    <text evidence="1">Belongs to the BlaI transcriptional regulatory family.</text>
</comment>
<name>A0ABT6Y765_9BACT</name>
<evidence type="ECO:0000313" key="6">
    <source>
        <dbReference type="Proteomes" id="UP001236507"/>
    </source>
</evidence>
<dbReference type="InterPro" id="IPR036390">
    <property type="entry name" value="WH_DNA-bd_sf"/>
</dbReference>
<keyword evidence="4" id="KW-0804">Transcription</keyword>
<dbReference type="InterPro" id="IPR005650">
    <property type="entry name" value="BlaI_family"/>
</dbReference>
<evidence type="ECO:0000256" key="3">
    <source>
        <dbReference type="ARBA" id="ARBA00023125"/>
    </source>
</evidence>
<evidence type="ECO:0000256" key="4">
    <source>
        <dbReference type="ARBA" id="ARBA00023163"/>
    </source>
</evidence>
<organism evidence="5 6">
    <name type="scientific">Flectobacillus roseus</name>
    <dbReference type="NCBI Taxonomy" id="502259"/>
    <lineage>
        <taxon>Bacteria</taxon>
        <taxon>Pseudomonadati</taxon>
        <taxon>Bacteroidota</taxon>
        <taxon>Cytophagia</taxon>
        <taxon>Cytophagales</taxon>
        <taxon>Flectobacillaceae</taxon>
        <taxon>Flectobacillus</taxon>
    </lineage>
</organism>
<keyword evidence="2" id="KW-0805">Transcription regulation</keyword>
<dbReference type="RefSeq" id="WP_095164088.1">
    <property type="nucleotide sequence ID" value="NZ_JASHIF010000008.1"/>
</dbReference>
<dbReference type="Gene3D" id="1.10.10.10">
    <property type="entry name" value="Winged helix-like DNA-binding domain superfamily/Winged helix DNA-binding domain"/>
    <property type="match status" value="1"/>
</dbReference>
<keyword evidence="6" id="KW-1185">Reference proteome</keyword>